<protein>
    <submittedName>
        <fullName evidence="2">Dynein heavy chain 3, axonemal</fullName>
    </submittedName>
</protein>
<proteinExistence type="predicted"/>
<dbReference type="InterPro" id="IPR026983">
    <property type="entry name" value="DHC"/>
</dbReference>
<dbReference type="PANTHER" id="PTHR45703:SF1">
    <property type="entry name" value="DYNEINS HEAVY CHAIN"/>
    <property type="match status" value="1"/>
</dbReference>
<dbReference type="SUPFAM" id="SSF52540">
    <property type="entry name" value="P-loop containing nucleoside triphosphate hydrolases"/>
    <property type="match status" value="1"/>
</dbReference>
<dbReference type="InterPro" id="IPR027417">
    <property type="entry name" value="P-loop_NTPase"/>
</dbReference>
<dbReference type="OrthoDB" id="447173at2759"/>
<comment type="caution">
    <text evidence="2">The sequence shown here is derived from an EMBL/GenBank/DDBJ whole genome shotgun (WGS) entry which is preliminary data.</text>
</comment>
<evidence type="ECO:0000313" key="2">
    <source>
        <dbReference type="EMBL" id="GBP07737.1"/>
    </source>
</evidence>
<dbReference type="Proteomes" id="UP000299102">
    <property type="component" value="Unassembled WGS sequence"/>
</dbReference>
<dbReference type="Gene3D" id="3.40.50.300">
    <property type="entry name" value="P-loop containing nucleotide triphosphate hydrolases"/>
    <property type="match status" value="2"/>
</dbReference>
<dbReference type="AlphaFoldDB" id="A0A4C1T2R4"/>
<evidence type="ECO:0000313" key="3">
    <source>
        <dbReference type="Proteomes" id="UP000299102"/>
    </source>
</evidence>
<organism evidence="2 3">
    <name type="scientific">Eumeta variegata</name>
    <name type="common">Bagworm moth</name>
    <name type="synonym">Eumeta japonica</name>
    <dbReference type="NCBI Taxonomy" id="151549"/>
    <lineage>
        <taxon>Eukaryota</taxon>
        <taxon>Metazoa</taxon>
        <taxon>Ecdysozoa</taxon>
        <taxon>Arthropoda</taxon>
        <taxon>Hexapoda</taxon>
        <taxon>Insecta</taxon>
        <taxon>Pterygota</taxon>
        <taxon>Neoptera</taxon>
        <taxon>Endopterygota</taxon>
        <taxon>Lepidoptera</taxon>
        <taxon>Glossata</taxon>
        <taxon>Ditrysia</taxon>
        <taxon>Tineoidea</taxon>
        <taxon>Psychidae</taxon>
        <taxon>Oiketicinae</taxon>
        <taxon>Eumeta</taxon>
    </lineage>
</organism>
<dbReference type="GO" id="GO:0007018">
    <property type="term" value="P:microtubule-based movement"/>
    <property type="evidence" value="ECO:0007669"/>
    <property type="project" value="InterPro"/>
</dbReference>
<dbReference type="EMBL" id="BGZK01004233">
    <property type="protein sequence ID" value="GBP07737.1"/>
    <property type="molecule type" value="Genomic_DNA"/>
</dbReference>
<keyword evidence="3" id="KW-1185">Reference proteome</keyword>
<evidence type="ECO:0000259" key="1">
    <source>
        <dbReference type="Pfam" id="PF17852"/>
    </source>
</evidence>
<gene>
    <name evidence="2" type="primary">Dnah3</name>
    <name evidence="2" type="ORF">EVAR_99763_1</name>
</gene>
<dbReference type="GO" id="GO:0051959">
    <property type="term" value="F:dynein light intermediate chain binding"/>
    <property type="evidence" value="ECO:0007669"/>
    <property type="project" value="InterPro"/>
</dbReference>
<dbReference type="GO" id="GO:0045505">
    <property type="term" value="F:dynein intermediate chain binding"/>
    <property type="evidence" value="ECO:0007669"/>
    <property type="project" value="InterPro"/>
</dbReference>
<sequence>MMLVWHGFMMVAPPMGGKTQSLAEALRALQLMKPPARHKEFGAIYRIINPKAITMGQLYGCFDPASHEWSDGVLAITFREYAMSITRDRKWILFDGPVDAVWIENMNTVLDDNKKLCLMSGEIIQRVIPEQFALIQELLEWLVPAISSFLGTRCTHFIHVSEIHQFDSFSRLFTCLLKNESQVSTLWLQCTFVFALLWGFGATITAESRKTFDTFFRKLLEGANSAHPKPKAFKVTKSQLFPDRETVFDYVYDKRNGGTWMAWAELEKELPLAPEAKVNEIIILTNENACQRYFVSKMIESRIPILVVGPTGTGKSSLMLDLLLALPKDKYIINTINFSARTTANQTRQRVAKFKQKN</sequence>
<dbReference type="Pfam" id="PF12775">
    <property type="entry name" value="AAA_7"/>
    <property type="match status" value="1"/>
</dbReference>
<dbReference type="STRING" id="151549.A0A4C1T2R4"/>
<dbReference type="GO" id="GO:0030286">
    <property type="term" value="C:dynein complex"/>
    <property type="evidence" value="ECO:0007669"/>
    <property type="project" value="InterPro"/>
</dbReference>
<accession>A0A4C1T2R4</accession>
<dbReference type="InterPro" id="IPR041466">
    <property type="entry name" value="Dynein_AAA5_ext"/>
</dbReference>
<reference evidence="2 3" key="1">
    <citation type="journal article" date="2019" name="Commun. Biol.">
        <title>The bagworm genome reveals a unique fibroin gene that provides high tensile strength.</title>
        <authorList>
            <person name="Kono N."/>
            <person name="Nakamura H."/>
            <person name="Ohtoshi R."/>
            <person name="Tomita M."/>
            <person name="Numata K."/>
            <person name="Arakawa K."/>
        </authorList>
    </citation>
    <scope>NUCLEOTIDE SEQUENCE [LARGE SCALE GENOMIC DNA]</scope>
</reference>
<dbReference type="Pfam" id="PF17852">
    <property type="entry name" value="Dynein_AAA_lid"/>
    <property type="match status" value="1"/>
</dbReference>
<dbReference type="PANTHER" id="PTHR45703">
    <property type="entry name" value="DYNEIN HEAVY CHAIN"/>
    <property type="match status" value="1"/>
</dbReference>
<feature type="domain" description="Dynein heavy chain AAA 5 extension" evidence="1">
    <location>
        <begin position="135"/>
        <end position="265"/>
    </location>
</feature>
<name>A0A4C1T2R4_EUMVA</name>